<dbReference type="InterPro" id="IPR003029">
    <property type="entry name" value="S1_domain"/>
</dbReference>
<evidence type="ECO:0000256" key="4">
    <source>
        <dbReference type="ARBA" id="ARBA00022842"/>
    </source>
</evidence>
<dbReference type="GO" id="GO:0006364">
    <property type="term" value="P:rRNA processing"/>
    <property type="evidence" value="ECO:0007669"/>
    <property type="project" value="TreeGrafter"/>
</dbReference>
<evidence type="ECO:0000313" key="7">
    <source>
        <dbReference type="EMBL" id="GGF65732.1"/>
    </source>
</evidence>
<evidence type="ECO:0000256" key="1">
    <source>
        <dbReference type="ARBA" id="ARBA00001946"/>
    </source>
</evidence>
<sequence length="448" mass="50615">MYRLAIDQIPAETRIAILKGDDLVSLHIERKGLSQHTPVQAGNIYWGRVVNVVPSLQAAFVDFGGKENGFLPAKSLGCDDIAKAVQNGQYLCVQVKKEPSEDKGALLSAKIELNAPDCILTPLHPGINVSRKFTDADQRHQMQETLRDGLGPDFGLIVRTSAQALTPEQVLAQAKQLQHAWQDMLQLRAKHPVLLYAPTDFIEQVWQRYASLPFDEILVEGMEAFRALKHFNADAQLYSDSQALFERLGIEEQIEQALATEVPLVGGGSIVIERTKALIAIDVNMGTRTDQYDDDGNRLQLNLMALDAIKQQMELRNLSGQIFIDFVRLKSIKARNRLLEACKTVFAQDKRCQLHGFTRLGLVEVSRARNGYGLDELYNDPLSPALALVRQLAYLRGRKRILMGARLFRLWREPVLKDSLDWLEQRLGYRIDYIQDDRLAPLSYKIEE</sequence>
<comment type="caution">
    <text evidence="7">The sequence shown here is derived from an EMBL/GenBank/DDBJ whole genome shotgun (WGS) entry which is preliminary data.</text>
</comment>
<dbReference type="CDD" id="cd04453">
    <property type="entry name" value="S1_RNase_E"/>
    <property type="match status" value="1"/>
</dbReference>
<dbReference type="GO" id="GO:0005737">
    <property type="term" value="C:cytoplasm"/>
    <property type="evidence" value="ECO:0007669"/>
    <property type="project" value="TreeGrafter"/>
</dbReference>
<dbReference type="Pfam" id="PF00575">
    <property type="entry name" value="S1"/>
    <property type="match status" value="1"/>
</dbReference>
<dbReference type="AlphaFoldDB" id="A0A917C098"/>
<dbReference type="EMBL" id="BMHV01000012">
    <property type="protein sequence ID" value="GGF65732.1"/>
    <property type="molecule type" value="Genomic_DNA"/>
</dbReference>
<dbReference type="GO" id="GO:0004540">
    <property type="term" value="F:RNA nuclease activity"/>
    <property type="evidence" value="ECO:0007669"/>
    <property type="project" value="InterPro"/>
</dbReference>
<dbReference type="PANTHER" id="PTHR30001:SF0">
    <property type="entry name" value="RIBONUCLEASE G"/>
    <property type="match status" value="1"/>
</dbReference>
<dbReference type="SMART" id="SM00316">
    <property type="entry name" value="S1"/>
    <property type="match status" value="1"/>
</dbReference>
<dbReference type="Gene3D" id="2.40.50.140">
    <property type="entry name" value="Nucleic acid-binding proteins"/>
    <property type="match status" value="1"/>
</dbReference>
<dbReference type="Pfam" id="PF10150">
    <property type="entry name" value="RNase_E_G"/>
    <property type="match status" value="1"/>
</dbReference>
<keyword evidence="3" id="KW-0378">Hydrolase</keyword>
<name>A0A917C098_9PROT</name>
<reference evidence="7" key="2">
    <citation type="submission" date="2020-09" db="EMBL/GenBank/DDBJ databases">
        <authorList>
            <person name="Sun Q."/>
            <person name="Zhou Y."/>
        </authorList>
    </citation>
    <scope>NUCLEOTIDE SEQUENCE</scope>
    <source>
        <strain evidence="7">CGMCC 1.15254</strain>
    </source>
</reference>
<evidence type="ECO:0000313" key="8">
    <source>
        <dbReference type="Proteomes" id="UP000632498"/>
    </source>
</evidence>
<dbReference type="PROSITE" id="PS50126">
    <property type="entry name" value="S1"/>
    <property type="match status" value="1"/>
</dbReference>
<dbReference type="Proteomes" id="UP000632498">
    <property type="component" value="Unassembled WGS sequence"/>
</dbReference>
<evidence type="ECO:0000256" key="3">
    <source>
        <dbReference type="ARBA" id="ARBA00022801"/>
    </source>
</evidence>
<dbReference type="GO" id="GO:0016787">
    <property type="term" value="F:hydrolase activity"/>
    <property type="evidence" value="ECO:0007669"/>
    <property type="project" value="UniProtKB-KW"/>
</dbReference>
<dbReference type="InterPro" id="IPR012340">
    <property type="entry name" value="NA-bd_OB-fold"/>
</dbReference>
<evidence type="ECO:0000259" key="6">
    <source>
        <dbReference type="PROSITE" id="PS50126"/>
    </source>
</evidence>
<keyword evidence="5" id="KW-0694">RNA-binding</keyword>
<accession>A0A917C098</accession>
<dbReference type="RefSeq" id="WP_188664363.1">
    <property type="nucleotide sequence ID" value="NZ_BMHV01000012.1"/>
</dbReference>
<feature type="domain" description="S1 motif" evidence="6">
    <location>
        <begin position="42"/>
        <end position="110"/>
    </location>
</feature>
<dbReference type="PANTHER" id="PTHR30001">
    <property type="entry name" value="RIBONUCLEASE"/>
    <property type="match status" value="1"/>
</dbReference>
<dbReference type="GO" id="GO:0046872">
    <property type="term" value="F:metal ion binding"/>
    <property type="evidence" value="ECO:0007669"/>
    <property type="project" value="UniProtKB-KW"/>
</dbReference>
<dbReference type="GO" id="GO:0003723">
    <property type="term" value="F:RNA binding"/>
    <property type="evidence" value="ECO:0007669"/>
    <property type="project" value="UniProtKB-KW"/>
</dbReference>
<dbReference type="SUPFAM" id="SSF50249">
    <property type="entry name" value="Nucleic acid-binding proteins"/>
    <property type="match status" value="1"/>
</dbReference>
<evidence type="ECO:0000256" key="2">
    <source>
        <dbReference type="ARBA" id="ARBA00022723"/>
    </source>
</evidence>
<keyword evidence="4" id="KW-0460">Magnesium</keyword>
<keyword evidence="8" id="KW-1185">Reference proteome</keyword>
<keyword evidence="2" id="KW-0479">Metal-binding</keyword>
<gene>
    <name evidence="7" type="ORF">GCM10011332_19780</name>
</gene>
<organism evidence="7 8">
    <name type="scientific">Terasakiella brassicae</name>
    <dbReference type="NCBI Taxonomy" id="1634917"/>
    <lineage>
        <taxon>Bacteria</taxon>
        <taxon>Pseudomonadati</taxon>
        <taxon>Pseudomonadota</taxon>
        <taxon>Alphaproteobacteria</taxon>
        <taxon>Rhodospirillales</taxon>
        <taxon>Terasakiellaceae</taxon>
        <taxon>Terasakiella</taxon>
    </lineage>
</organism>
<evidence type="ECO:0000256" key="5">
    <source>
        <dbReference type="ARBA" id="ARBA00022884"/>
    </source>
</evidence>
<dbReference type="InterPro" id="IPR019307">
    <property type="entry name" value="RNA-bd_AU-1/RNase_E/G"/>
</dbReference>
<protein>
    <recommendedName>
        <fullName evidence="6">S1 motif domain-containing protein</fullName>
    </recommendedName>
</protein>
<dbReference type="InterPro" id="IPR004659">
    <property type="entry name" value="RNase_E/G"/>
</dbReference>
<proteinExistence type="predicted"/>
<comment type="cofactor">
    <cofactor evidence="1">
        <name>Mg(2+)</name>
        <dbReference type="ChEBI" id="CHEBI:18420"/>
    </cofactor>
</comment>
<reference evidence="7" key="1">
    <citation type="journal article" date="2014" name="Int. J. Syst. Evol. Microbiol.">
        <title>Complete genome sequence of Corynebacterium casei LMG S-19264T (=DSM 44701T), isolated from a smear-ripened cheese.</title>
        <authorList>
            <consortium name="US DOE Joint Genome Institute (JGI-PGF)"/>
            <person name="Walter F."/>
            <person name="Albersmeier A."/>
            <person name="Kalinowski J."/>
            <person name="Ruckert C."/>
        </authorList>
    </citation>
    <scope>NUCLEOTIDE SEQUENCE</scope>
    <source>
        <strain evidence="7">CGMCC 1.15254</strain>
    </source>
</reference>